<evidence type="ECO:0000256" key="1">
    <source>
        <dbReference type="PIRSR" id="PIRSR640198-1"/>
    </source>
</evidence>
<dbReference type="OrthoDB" id="9814400at2"/>
<dbReference type="EMBL" id="ABQC02000019">
    <property type="protein sequence ID" value="EDY95656.1"/>
    <property type="molecule type" value="Genomic_DNA"/>
</dbReference>
<accession>B5CYX5</accession>
<dbReference type="AlphaFoldDB" id="B5CYX5"/>
<dbReference type="SUPFAM" id="SSF140931">
    <property type="entry name" value="Fic-like"/>
    <property type="match status" value="1"/>
</dbReference>
<keyword evidence="2" id="KW-0547">Nucleotide-binding</keyword>
<dbReference type="InterPro" id="IPR003812">
    <property type="entry name" value="Fido"/>
</dbReference>
<feature type="binding site" evidence="2">
    <location>
        <begin position="244"/>
        <end position="245"/>
    </location>
    <ligand>
        <name>ATP</name>
        <dbReference type="ChEBI" id="CHEBI:30616"/>
    </ligand>
</feature>
<dbReference type="GeneID" id="43184938"/>
<evidence type="ECO:0000313" key="5">
    <source>
        <dbReference type="Proteomes" id="UP000003452"/>
    </source>
</evidence>
<feature type="domain" description="Fido" evidence="3">
    <location>
        <begin position="113"/>
        <end position="267"/>
    </location>
</feature>
<reference evidence="4 5" key="1">
    <citation type="submission" date="2008-08" db="EMBL/GenBank/DDBJ databases">
        <title>Draft genome sequence of Bacteroides plebeius (DSM 17135).</title>
        <authorList>
            <person name="Sudarsanam P."/>
            <person name="Ley R."/>
            <person name="Guruge J."/>
            <person name="Turnbaugh P.J."/>
            <person name="Mahowald M."/>
            <person name="Liep D."/>
            <person name="Gordon J."/>
        </authorList>
    </citation>
    <scope>NUCLEOTIDE SEQUENCE [LARGE SCALE GENOMIC DNA]</scope>
    <source>
        <strain evidence="5">DSM 17135 / JCM 12973 / M2</strain>
    </source>
</reference>
<proteinExistence type="predicted"/>
<feature type="active site" evidence="1">
    <location>
        <position position="202"/>
    </location>
</feature>
<dbReference type="GO" id="GO:0005524">
    <property type="term" value="F:ATP binding"/>
    <property type="evidence" value="ECO:0007669"/>
    <property type="project" value="UniProtKB-KW"/>
</dbReference>
<evidence type="ECO:0000313" key="4">
    <source>
        <dbReference type="EMBL" id="EDY95656.1"/>
    </source>
</evidence>
<dbReference type="HOGENOM" id="CLU_041789_0_0_10"/>
<dbReference type="InterPro" id="IPR036597">
    <property type="entry name" value="Fido-like_dom_sf"/>
</dbReference>
<evidence type="ECO:0000256" key="2">
    <source>
        <dbReference type="PIRSR" id="PIRSR640198-2"/>
    </source>
</evidence>
<feature type="binding site" evidence="2">
    <location>
        <begin position="206"/>
        <end position="213"/>
    </location>
    <ligand>
        <name>ATP</name>
        <dbReference type="ChEBI" id="CHEBI:30616"/>
    </ligand>
</feature>
<dbReference type="InterPro" id="IPR025230">
    <property type="entry name" value="DUF4172"/>
</dbReference>
<evidence type="ECO:0000259" key="3">
    <source>
        <dbReference type="PROSITE" id="PS51459"/>
    </source>
</evidence>
<dbReference type="Pfam" id="PF02661">
    <property type="entry name" value="Fic"/>
    <property type="match status" value="1"/>
</dbReference>
<dbReference type="RefSeq" id="WP_007561383.1">
    <property type="nucleotide sequence ID" value="NZ_DS990130.1"/>
</dbReference>
<name>B5CYX5_PHOPM</name>
<protein>
    <submittedName>
        <fullName evidence="4">Fic family protein</fullName>
    </submittedName>
</protein>
<dbReference type="Proteomes" id="UP000003452">
    <property type="component" value="Unassembled WGS sequence"/>
</dbReference>
<keyword evidence="2" id="KW-0067">ATP-binding</keyword>
<dbReference type="Pfam" id="PF13776">
    <property type="entry name" value="DUF4172"/>
    <property type="match status" value="1"/>
</dbReference>
<organism evidence="4 5">
    <name type="scientific">Phocaeicola plebeius (strain DSM 17135 / JCM 12973 / CCUG 54634 / M2)</name>
    <name type="common">Bacteroides plebeius</name>
    <dbReference type="NCBI Taxonomy" id="484018"/>
    <lineage>
        <taxon>Bacteria</taxon>
        <taxon>Pseudomonadati</taxon>
        <taxon>Bacteroidota</taxon>
        <taxon>Bacteroidia</taxon>
        <taxon>Bacteroidales</taxon>
        <taxon>Bacteroidaceae</taxon>
        <taxon>Phocaeicola</taxon>
    </lineage>
</organism>
<sequence length="371" mass="42700">MYLHERENWWQFTYDSSKVLKLLGRIRVKQGMVLGSLSTLGFEFQDEAMLSTMSVELVRSSEIEGEMLNLQEVRSSIARRLGIETAGIVPASRYVEGIVEMLLDATQNYKKPLSDDRLFGWHNVLFPSGISGLYRIEVGKYRTGEMQVVSGAMGREKVHYQAPSPEKVPEEMKRFIQWVNTEEDIDEVIKAAIVHLWFVSIHPFDDGNGRITRALTDMMLARSENTGKRFYSMSAEIKLMQKEYYEILERTQKGDGDITEWLLWFLKCLEKALDSTRDTLATVLEKAKFWEYFRDIEFNVRQRKLINMLFDGFLGKLTSGKWAKIAKCSSDTALNDINDLIAKGVLVKNNEGGRSTNYSLAKLHCIDERKK</sequence>
<dbReference type="InterPro" id="IPR040198">
    <property type="entry name" value="Fido_containing"/>
</dbReference>
<dbReference type="eggNOG" id="COG3177">
    <property type="taxonomic scope" value="Bacteria"/>
</dbReference>
<gene>
    <name evidence="4" type="ORF">BACPLE_01932</name>
</gene>
<dbReference type="PANTHER" id="PTHR13504">
    <property type="entry name" value="FIDO DOMAIN-CONTAINING PROTEIN DDB_G0283145"/>
    <property type="match status" value="1"/>
</dbReference>
<dbReference type="PANTHER" id="PTHR13504:SF33">
    <property type="entry name" value="FIC FAMILY PROTEIN"/>
    <property type="match status" value="1"/>
</dbReference>
<dbReference type="PROSITE" id="PS51459">
    <property type="entry name" value="FIDO"/>
    <property type="match status" value="1"/>
</dbReference>
<reference evidence="4 5" key="2">
    <citation type="submission" date="2008-08" db="EMBL/GenBank/DDBJ databases">
        <authorList>
            <person name="Fulton L."/>
            <person name="Clifton S."/>
            <person name="Fulton B."/>
            <person name="Xu J."/>
            <person name="Minx P."/>
            <person name="Pepin K.H."/>
            <person name="Johnson M."/>
            <person name="Thiruvilangam P."/>
            <person name="Bhonagiri V."/>
            <person name="Nash W.E."/>
            <person name="Mardis E.R."/>
            <person name="Wilson R.K."/>
        </authorList>
    </citation>
    <scope>NUCLEOTIDE SEQUENCE [LARGE SCALE GENOMIC DNA]</scope>
    <source>
        <strain evidence="5">DSM 17135 / JCM 12973 / M2</strain>
    </source>
</reference>
<comment type="caution">
    <text evidence="4">The sequence shown here is derived from an EMBL/GenBank/DDBJ whole genome shotgun (WGS) entry which is preliminary data.</text>
</comment>
<dbReference type="Gene3D" id="1.10.3290.10">
    <property type="entry name" value="Fido-like domain"/>
    <property type="match status" value="1"/>
</dbReference>